<gene>
    <name evidence="4" type="ORF">FVW59_11805</name>
</gene>
<sequence length="385" mass="42100">MPTIHWLGAGLSSAPGIRRLAAGNTPLILWNRTASHAAAVVAGLSSPPEIRTLDLDALAAVIRRGDVLVSMLPADMHLQIARLALDNGAHFVSSSYIAPEMLALHDEGQQRGLCLVNEVGLDPGIDHLLAHRLLHQYRPRHRPEHRLRFRSWCGGFPALPNDFRYKFSWSPVGVLRALRAPSRCLQNGRETVVQRPWLGLSRYDAELPAGRESFEAYANRDSLPFIAQYGFDPSWQVEQFVRGTLRLDGWSAAWQPLFEELQSLEGEAGETRLQEIGAELWHNYAYAEGEADRVVLCVELEALEGGQPVWHGGLCMDARGNEKGSAMGRLVSHTVSLAVDSVLAGELATGVSAAPSDPALIDAWFAALSELGDEVHPLPGAQLQT</sequence>
<dbReference type="InterPro" id="IPR005097">
    <property type="entry name" value="Sacchrp_dh_NADP-bd"/>
</dbReference>
<evidence type="ECO:0000313" key="5">
    <source>
        <dbReference type="Proteomes" id="UP000321933"/>
    </source>
</evidence>
<dbReference type="Gene3D" id="3.40.50.720">
    <property type="entry name" value="NAD(P)-binding Rossmann-like Domain"/>
    <property type="match status" value="1"/>
</dbReference>
<dbReference type="Pfam" id="PF16653">
    <property type="entry name" value="Sacchrp_dh_C"/>
    <property type="match status" value="1"/>
</dbReference>
<dbReference type="Proteomes" id="UP000321933">
    <property type="component" value="Unassembled WGS sequence"/>
</dbReference>
<accession>A0A5C8ZR10</accession>
<dbReference type="GO" id="GO:0004753">
    <property type="term" value="F:saccharopine dehydrogenase activity"/>
    <property type="evidence" value="ECO:0007669"/>
    <property type="project" value="TreeGrafter"/>
</dbReference>
<evidence type="ECO:0000259" key="2">
    <source>
        <dbReference type="Pfam" id="PF03435"/>
    </source>
</evidence>
<reference evidence="4 5" key="1">
    <citation type="submission" date="2019-08" db="EMBL/GenBank/DDBJ databases">
        <title>Parahaliea maris sp. nov., isolated from the surface seawater.</title>
        <authorList>
            <person name="Liu Y."/>
        </authorList>
    </citation>
    <scope>NUCLEOTIDE SEQUENCE [LARGE SCALE GENOMIC DNA]</scope>
    <source>
        <strain evidence="4 5">S2-26</strain>
    </source>
</reference>
<comment type="caution">
    <text evidence="4">The sequence shown here is derived from an EMBL/GenBank/DDBJ whole genome shotgun (WGS) entry which is preliminary data.</text>
</comment>
<dbReference type="InterPro" id="IPR036291">
    <property type="entry name" value="NAD(P)-bd_dom_sf"/>
</dbReference>
<protein>
    <submittedName>
        <fullName evidence="4">Saccharopine dehydrogenase</fullName>
    </submittedName>
</protein>
<dbReference type="PANTHER" id="PTHR11133">
    <property type="entry name" value="SACCHAROPINE DEHYDROGENASE"/>
    <property type="match status" value="1"/>
</dbReference>
<proteinExistence type="predicted"/>
<dbReference type="InterPro" id="IPR032095">
    <property type="entry name" value="Sacchrp_dh-like_C"/>
</dbReference>
<dbReference type="SUPFAM" id="SSF51735">
    <property type="entry name" value="NAD(P)-binding Rossmann-fold domains"/>
    <property type="match status" value="1"/>
</dbReference>
<organism evidence="4 5">
    <name type="scientific">Parahaliea aestuarii</name>
    <dbReference type="NCBI Taxonomy" id="1852021"/>
    <lineage>
        <taxon>Bacteria</taxon>
        <taxon>Pseudomonadati</taxon>
        <taxon>Pseudomonadota</taxon>
        <taxon>Gammaproteobacteria</taxon>
        <taxon>Cellvibrionales</taxon>
        <taxon>Halieaceae</taxon>
        <taxon>Parahaliea</taxon>
    </lineage>
</organism>
<dbReference type="Pfam" id="PF03435">
    <property type="entry name" value="Sacchrp_dh_NADP"/>
    <property type="match status" value="1"/>
</dbReference>
<dbReference type="GO" id="GO:0019878">
    <property type="term" value="P:lysine biosynthetic process via aminoadipic acid"/>
    <property type="evidence" value="ECO:0007669"/>
    <property type="project" value="TreeGrafter"/>
</dbReference>
<evidence type="ECO:0000259" key="3">
    <source>
        <dbReference type="Pfam" id="PF16653"/>
    </source>
</evidence>
<evidence type="ECO:0000256" key="1">
    <source>
        <dbReference type="ARBA" id="ARBA00023002"/>
    </source>
</evidence>
<evidence type="ECO:0000313" key="4">
    <source>
        <dbReference type="EMBL" id="TXS90898.1"/>
    </source>
</evidence>
<name>A0A5C8ZR10_9GAMM</name>
<dbReference type="OrthoDB" id="973788at2"/>
<feature type="domain" description="Saccharopine dehydrogenase NADP binding" evidence="2">
    <location>
        <begin position="4"/>
        <end position="114"/>
    </location>
</feature>
<dbReference type="AlphaFoldDB" id="A0A5C8ZR10"/>
<dbReference type="GO" id="GO:0005737">
    <property type="term" value="C:cytoplasm"/>
    <property type="evidence" value="ECO:0007669"/>
    <property type="project" value="TreeGrafter"/>
</dbReference>
<dbReference type="PANTHER" id="PTHR11133:SF22">
    <property type="entry name" value="ALPHA-AMINOADIPIC SEMIALDEHYDE SYNTHASE, MITOCHONDRIAL"/>
    <property type="match status" value="1"/>
</dbReference>
<dbReference type="RefSeq" id="WP_148064554.1">
    <property type="nucleotide sequence ID" value="NZ_VRYZ01000005.1"/>
</dbReference>
<keyword evidence="5" id="KW-1185">Reference proteome</keyword>
<dbReference type="InterPro" id="IPR051168">
    <property type="entry name" value="AASS"/>
</dbReference>
<dbReference type="EMBL" id="VRYZ01000005">
    <property type="protein sequence ID" value="TXS90898.1"/>
    <property type="molecule type" value="Genomic_DNA"/>
</dbReference>
<dbReference type="Gene3D" id="3.30.360.10">
    <property type="entry name" value="Dihydrodipicolinate Reductase, domain 2"/>
    <property type="match status" value="1"/>
</dbReference>
<dbReference type="SUPFAM" id="SSF55347">
    <property type="entry name" value="Glyceraldehyde-3-phosphate dehydrogenase-like, C-terminal domain"/>
    <property type="match status" value="1"/>
</dbReference>
<keyword evidence="1" id="KW-0560">Oxidoreductase</keyword>
<feature type="domain" description="Saccharopine dehydrogenase-like C-terminal" evidence="3">
    <location>
        <begin position="120"/>
        <end position="370"/>
    </location>
</feature>